<comment type="caution">
    <text evidence="1">The sequence shown here is derived from an EMBL/GenBank/DDBJ whole genome shotgun (WGS) entry which is preliminary data.</text>
</comment>
<dbReference type="Proteomes" id="UP000792457">
    <property type="component" value="Unassembled WGS sequence"/>
</dbReference>
<reference evidence="1" key="2">
    <citation type="submission" date="2017-10" db="EMBL/GenBank/DDBJ databases">
        <title>Ladona fulva Genome sequencing and assembly.</title>
        <authorList>
            <person name="Murali S."/>
            <person name="Richards S."/>
            <person name="Bandaranaike D."/>
            <person name="Bellair M."/>
            <person name="Blankenburg K."/>
            <person name="Chao H."/>
            <person name="Dinh H."/>
            <person name="Doddapaneni H."/>
            <person name="Dugan-Rocha S."/>
            <person name="Elkadiri S."/>
            <person name="Gnanaolivu R."/>
            <person name="Hernandez B."/>
            <person name="Skinner E."/>
            <person name="Javaid M."/>
            <person name="Lee S."/>
            <person name="Li M."/>
            <person name="Ming W."/>
            <person name="Munidasa M."/>
            <person name="Muniz J."/>
            <person name="Nguyen L."/>
            <person name="Hughes D."/>
            <person name="Osuji N."/>
            <person name="Pu L.-L."/>
            <person name="Puazo M."/>
            <person name="Qu C."/>
            <person name="Quiroz J."/>
            <person name="Raj R."/>
            <person name="Weissenberger G."/>
            <person name="Xin Y."/>
            <person name="Zou X."/>
            <person name="Han Y."/>
            <person name="Worley K."/>
            <person name="Muzny D."/>
            <person name="Gibbs R."/>
        </authorList>
    </citation>
    <scope>NUCLEOTIDE SEQUENCE</scope>
    <source>
        <strain evidence="1">Sampled in the wild</strain>
    </source>
</reference>
<accession>A0A8K0KJY2</accession>
<dbReference type="AlphaFoldDB" id="A0A8K0KJY2"/>
<gene>
    <name evidence="1" type="ORF">J437_LFUL016031</name>
</gene>
<dbReference type="PANTHER" id="PTHR21325:SF31">
    <property type="entry name" value="GH22081P-RELATED"/>
    <property type="match status" value="1"/>
</dbReference>
<dbReference type="PANTHER" id="PTHR21325">
    <property type="entry name" value="PHOSPHOLIPASE B, PLB1"/>
    <property type="match status" value="1"/>
</dbReference>
<dbReference type="EMBL" id="KZ308935">
    <property type="protein sequence ID" value="KAG8235658.1"/>
    <property type="molecule type" value="Genomic_DNA"/>
</dbReference>
<proteinExistence type="predicted"/>
<sequence>MPGSLHRTSLLQRTLVENNPKLHQIGTQQLRSITTSILFQKTRALAYPIDSYWRRLQDRIPEEVPFNCNESTSGVKWRSEERPKSVHRLRPGDIDVVGAMGDSISSGNAAREFRVIGFVIEDRGVSFSGGGLGTWREFTTLPNILKVFNPKLVGYAVGRGDYLSYNAQLNVATPASIDDDTLFQAKIFVEKMRLHPKVDFESDWKLFTILVGHSDLCSLHCFNETRHSPEAHKYQLQRGLDYLYKNVPRLFVNVISVFGKTGIRN</sequence>
<dbReference type="Pfam" id="PF00657">
    <property type="entry name" value="Lipase_GDSL"/>
    <property type="match status" value="1"/>
</dbReference>
<dbReference type="InterPro" id="IPR038885">
    <property type="entry name" value="PLB1"/>
</dbReference>
<name>A0A8K0KJY2_LADFU</name>
<evidence type="ECO:0000313" key="1">
    <source>
        <dbReference type="EMBL" id="KAG8235658.1"/>
    </source>
</evidence>
<reference evidence="1" key="1">
    <citation type="submission" date="2013-04" db="EMBL/GenBank/DDBJ databases">
        <authorList>
            <person name="Qu J."/>
            <person name="Murali S.C."/>
            <person name="Bandaranaike D."/>
            <person name="Bellair M."/>
            <person name="Blankenburg K."/>
            <person name="Chao H."/>
            <person name="Dinh H."/>
            <person name="Doddapaneni H."/>
            <person name="Downs B."/>
            <person name="Dugan-Rocha S."/>
            <person name="Elkadiri S."/>
            <person name="Gnanaolivu R.D."/>
            <person name="Hernandez B."/>
            <person name="Javaid M."/>
            <person name="Jayaseelan J.C."/>
            <person name="Lee S."/>
            <person name="Li M."/>
            <person name="Ming W."/>
            <person name="Munidasa M."/>
            <person name="Muniz J."/>
            <person name="Nguyen L."/>
            <person name="Ongeri F."/>
            <person name="Osuji N."/>
            <person name="Pu L.-L."/>
            <person name="Puazo M."/>
            <person name="Qu C."/>
            <person name="Quiroz J."/>
            <person name="Raj R."/>
            <person name="Weissenberger G."/>
            <person name="Xin Y."/>
            <person name="Zou X."/>
            <person name="Han Y."/>
            <person name="Richards S."/>
            <person name="Worley K."/>
            <person name="Muzny D."/>
            <person name="Gibbs R."/>
        </authorList>
    </citation>
    <scope>NUCLEOTIDE SEQUENCE</scope>
    <source>
        <strain evidence="1">Sampled in the wild</strain>
    </source>
</reference>
<protein>
    <submittedName>
        <fullName evidence="1">Uncharacterized protein</fullName>
    </submittedName>
</protein>
<dbReference type="InterPro" id="IPR001087">
    <property type="entry name" value="GDSL"/>
</dbReference>
<dbReference type="GO" id="GO:0006644">
    <property type="term" value="P:phospholipid metabolic process"/>
    <property type="evidence" value="ECO:0007669"/>
    <property type="project" value="TreeGrafter"/>
</dbReference>
<dbReference type="OrthoDB" id="10265800at2759"/>
<dbReference type="GO" id="GO:0004620">
    <property type="term" value="F:phospholipase activity"/>
    <property type="evidence" value="ECO:0007669"/>
    <property type="project" value="InterPro"/>
</dbReference>
<organism evidence="1 2">
    <name type="scientific">Ladona fulva</name>
    <name type="common">Scarce chaser dragonfly</name>
    <name type="synonym">Libellula fulva</name>
    <dbReference type="NCBI Taxonomy" id="123851"/>
    <lineage>
        <taxon>Eukaryota</taxon>
        <taxon>Metazoa</taxon>
        <taxon>Ecdysozoa</taxon>
        <taxon>Arthropoda</taxon>
        <taxon>Hexapoda</taxon>
        <taxon>Insecta</taxon>
        <taxon>Pterygota</taxon>
        <taxon>Palaeoptera</taxon>
        <taxon>Odonata</taxon>
        <taxon>Epiprocta</taxon>
        <taxon>Anisoptera</taxon>
        <taxon>Libelluloidea</taxon>
        <taxon>Libellulidae</taxon>
        <taxon>Ladona</taxon>
    </lineage>
</organism>
<keyword evidence="2" id="KW-1185">Reference proteome</keyword>
<evidence type="ECO:0000313" key="2">
    <source>
        <dbReference type="Proteomes" id="UP000792457"/>
    </source>
</evidence>